<evidence type="ECO:0000256" key="4">
    <source>
        <dbReference type="ARBA" id="ARBA00023170"/>
    </source>
</evidence>
<sequence>MRLKENREKSKKEKRNRAIVEQECKGLSAAKLVSYMEKLKSILRQLKRGSSRSKKQEEVRVFNQQFQTDACRVNENMREMLNRDKENDPPRYIADDQVNQGERERFNNIEGASEFWRTLWETEGTGDRNTALFEEIRSAIHSRVPEQAEEDWDLGEKDAAKVLNKKKNWSAPGPDHSANFWWKRAHSPHKGVAAASRSISRSDEDYPQWFSEEKTLLIPKPWDFSENLLKRHRESRIREEVREQRWHGKLVTERERDEELSAERCFWWLSYWRTCPTHTIAGMFELYEQLLPTRLYTIHKTRVRYSSDSACRLCGTAPEAMAHILSACPALAQTKYLARHDAVLKVLFFEITFDLGLIDTVPPWYSPIKPQSVYEATEVQAYWDAPVYGEYQELRANRVDASIVNKRDKQVIPLKMICPWVSYRDKKTSEKTMKYVPFRWELTQRYPRKCPPQIEGTVNFEAELLNMVNNFKLRKVSDKFQSQLNEDFKKIINSPKVSIPADKTRNFYKLDRLLHDTLLANRISSTYRRESADALNSINQEAKQIATDLNIEDKTERFSTKQAFITLKDRKESFPNKPTCQLINPAKNGLGKVSKRILDNINNRIRQQTSLNQWKNSMDVTKWFDSIPDKYKHSFTVFDIDNFYPSVTETLLLEAINYAKIFTTITDQDLNIIMHCRKSLLFNHHTAWKKKTNDNMFHVTMGSYDGAEICDLIVMNPQAVVLLMLVAVPLTSAIRLVSLTNPRSSGRVEVQHNGIWGTICDDLWDIRDADVVCHELGYDGALSATHFAVFGRGTGQIWLDDVQCVGNETSISQCDHTGWGVHNCGHNEDAGVVCRPKVAEIDKFCWELDLTLIFTTAVRLVSLTNSRSSGRVEVQHNGIWGTICHDSWDIRDADVVCNELGYDGALSAPGNATFGRGTGRIWLNDVQCVGNETSTLQCNHSGWGVNICGHHEDAGVMCRPKGVLCTLSHYQMLGLKSNPPIVSKTSLPETWHIPKSLDGIQPRPLTEVIKEKLSCSTDIQTMKKRKITGVTPKRYKLFKQSRAELKLPAALGPLIEDSSPEPGFLRIWLEQGQDTPYFTVDLD</sequence>
<feature type="disulfide bond" evidence="6">
    <location>
        <begin position="897"/>
        <end position="958"/>
    </location>
</feature>
<name>A0A2B4SNN7_STYPI</name>
<feature type="disulfide bond" evidence="6">
    <location>
        <begin position="928"/>
        <end position="938"/>
    </location>
</feature>
<dbReference type="EMBL" id="LSMT01000055">
    <property type="protein sequence ID" value="PFX30127.1"/>
    <property type="molecule type" value="Genomic_DNA"/>
</dbReference>
<keyword evidence="5" id="KW-0325">Glycoprotein</keyword>
<evidence type="ECO:0000256" key="2">
    <source>
        <dbReference type="ARBA" id="ARBA00022737"/>
    </source>
</evidence>
<comment type="caution">
    <text evidence="8">The sequence shown here is derived from an EMBL/GenBank/DDBJ whole genome shotgun (WGS) entry which is preliminary data.</text>
</comment>
<dbReference type="SMART" id="SM00202">
    <property type="entry name" value="SR"/>
    <property type="match status" value="2"/>
</dbReference>
<reference evidence="9" key="1">
    <citation type="journal article" date="2017" name="bioRxiv">
        <title>Comparative analysis of the genomes of Stylophora pistillata and Acropora digitifera provides evidence for extensive differences between species of corals.</title>
        <authorList>
            <person name="Voolstra C.R."/>
            <person name="Li Y."/>
            <person name="Liew Y.J."/>
            <person name="Baumgarten S."/>
            <person name="Zoccola D."/>
            <person name="Flot J.-F."/>
            <person name="Tambutte S."/>
            <person name="Allemand D."/>
            <person name="Aranda M."/>
        </authorList>
    </citation>
    <scope>NUCLEOTIDE SEQUENCE [LARGE SCALE GENOMIC DNA]</scope>
</reference>
<dbReference type="FunFam" id="3.10.250.10:FF:000007">
    <property type="entry name" value="Soluble scavenger receptor cysteine-rich domain-containing protein SSC5D"/>
    <property type="match status" value="1"/>
</dbReference>
<feature type="disulfide bond" evidence="6">
    <location>
        <begin position="773"/>
        <end position="834"/>
    </location>
</feature>
<dbReference type="PANTHER" id="PTHR19331">
    <property type="entry name" value="SCAVENGER RECEPTOR DOMAIN-CONTAINING"/>
    <property type="match status" value="1"/>
</dbReference>
<feature type="disulfide bond" evidence="6">
    <location>
        <begin position="884"/>
        <end position="948"/>
    </location>
</feature>
<keyword evidence="3 6" id="KW-1015">Disulfide bond</keyword>
<organism evidence="8 9">
    <name type="scientific">Stylophora pistillata</name>
    <name type="common">Smooth cauliflower coral</name>
    <dbReference type="NCBI Taxonomy" id="50429"/>
    <lineage>
        <taxon>Eukaryota</taxon>
        <taxon>Metazoa</taxon>
        <taxon>Cnidaria</taxon>
        <taxon>Anthozoa</taxon>
        <taxon>Hexacorallia</taxon>
        <taxon>Scleractinia</taxon>
        <taxon>Astrocoeniina</taxon>
        <taxon>Pocilloporidae</taxon>
        <taxon>Stylophora</taxon>
    </lineage>
</organism>
<feature type="domain" description="SRCR" evidence="7">
    <location>
        <begin position="734"/>
        <end position="835"/>
    </location>
</feature>
<keyword evidence="4" id="KW-0675">Receptor</keyword>
<dbReference type="InterPro" id="IPR036772">
    <property type="entry name" value="SRCR-like_dom_sf"/>
</dbReference>
<dbReference type="Gene3D" id="3.10.250.10">
    <property type="entry name" value="SRCR-like domain"/>
    <property type="match status" value="2"/>
</dbReference>
<protein>
    <submittedName>
        <fullName evidence="8">Deleted in malignant brain tumors 1 protein</fullName>
    </submittedName>
</protein>
<feature type="disulfide bond" evidence="6">
    <location>
        <begin position="760"/>
        <end position="824"/>
    </location>
</feature>
<dbReference type="Pfam" id="PF00530">
    <property type="entry name" value="SRCR"/>
    <property type="match status" value="2"/>
</dbReference>
<evidence type="ECO:0000256" key="6">
    <source>
        <dbReference type="PROSITE-ProRule" id="PRU00196"/>
    </source>
</evidence>
<evidence type="ECO:0000256" key="1">
    <source>
        <dbReference type="ARBA" id="ARBA00022729"/>
    </source>
</evidence>
<dbReference type="PRINTS" id="PR00258">
    <property type="entry name" value="SPERACTRCPTR"/>
</dbReference>
<evidence type="ECO:0000313" key="8">
    <source>
        <dbReference type="EMBL" id="PFX30127.1"/>
    </source>
</evidence>
<dbReference type="PANTHER" id="PTHR19331:SF465">
    <property type="entry name" value="EGG PEPTIDE SPERACT RECEPTOR"/>
    <property type="match status" value="1"/>
</dbReference>
<accession>A0A2B4SNN7</accession>
<keyword evidence="9" id="KW-1185">Reference proteome</keyword>
<feature type="domain" description="SRCR" evidence="7">
    <location>
        <begin position="858"/>
        <end position="959"/>
    </location>
</feature>
<dbReference type="FunFam" id="3.10.250.10:FF:000006">
    <property type="entry name" value="neurotrypsin isoform X2"/>
    <property type="match status" value="1"/>
</dbReference>
<dbReference type="SUPFAM" id="SSF56487">
    <property type="entry name" value="SRCR-like"/>
    <property type="match status" value="2"/>
</dbReference>
<dbReference type="AlphaFoldDB" id="A0A2B4SNN7"/>
<keyword evidence="2" id="KW-0677">Repeat</keyword>
<dbReference type="PROSITE" id="PS50287">
    <property type="entry name" value="SRCR_2"/>
    <property type="match status" value="2"/>
</dbReference>
<dbReference type="InterPro" id="IPR001190">
    <property type="entry name" value="SRCR"/>
</dbReference>
<evidence type="ECO:0000313" key="9">
    <source>
        <dbReference type="Proteomes" id="UP000225706"/>
    </source>
</evidence>
<evidence type="ECO:0000256" key="3">
    <source>
        <dbReference type="ARBA" id="ARBA00023157"/>
    </source>
</evidence>
<evidence type="ECO:0000259" key="7">
    <source>
        <dbReference type="PROSITE" id="PS50287"/>
    </source>
</evidence>
<dbReference type="GO" id="GO:0016020">
    <property type="term" value="C:membrane"/>
    <property type="evidence" value="ECO:0007669"/>
    <property type="project" value="InterPro"/>
</dbReference>
<proteinExistence type="predicted"/>
<keyword evidence="1" id="KW-0732">Signal</keyword>
<feature type="disulfide bond" evidence="6">
    <location>
        <begin position="804"/>
        <end position="814"/>
    </location>
</feature>
<evidence type="ECO:0000256" key="5">
    <source>
        <dbReference type="ARBA" id="ARBA00023180"/>
    </source>
</evidence>
<dbReference type="Proteomes" id="UP000225706">
    <property type="component" value="Unassembled WGS sequence"/>
</dbReference>
<gene>
    <name evidence="8" type="primary">DMBT1</name>
    <name evidence="8" type="ORF">AWC38_SpisGene5117</name>
</gene>
<dbReference type="OrthoDB" id="5987039at2759"/>